<evidence type="ECO:0000256" key="4">
    <source>
        <dbReference type="ARBA" id="ARBA00022692"/>
    </source>
</evidence>
<feature type="transmembrane region" description="Helical" evidence="9">
    <location>
        <begin position="124"/>
        <end position="145"/>
    </location>
</feature>
<comment type="subcellular location">
    <subcellularLocation>
        <location evidence="1">Endomembrane system</location>
        <topology evidence="1">Multi-pass membrane protein</topology>
    </subcellularLocation>
</comment>
<feature type="transmembrane region" description="Helical" evidence="9">
    <location>
        <begin position="172"/>
        <end position="193"/>
    </location>
</feature>
<proteinExistence type="inferred from homology"/>
<comment type="similarity">
    <text evidence="9">Belongs to the Ca(2+):cation antiporter (CaCA) (TC 2.A.19) family.</text>
</comment>
<keyword evidence="8 9" id="KW-0472">Membrane</keyword>
<evidence type="ECO:0000256" key="1">
    <source>
        <dbReference type="ARBA" id="ARBA00004127"/>
    </source>
</evidence>
<feature type="transmembrane region" description="Helical" evidence="9">
    <location>
        <begin position="29"/>
        <end position="47"/>
    </location>
</feature>
<dbReference type="EMBL" id="CP000875">
    <property type="protein sequence ID" value="ABX05343.1"/>
    <property type="molecule type" value="Genomic_DNA"/>
</dbReference>
<dbReference type="KEGG" id="hau:Haur_2705"/>
<feature type="domain" description="Sodium/calcium exchanger membrane region" evidence="10">
    <location>
        <begin position="224"/>
        <end position="362"/>
    </location>
</feature>
<keyword evidence="9" id="KW-0050">Antiport</keyword>
<evidence type="ECO:0000256" key="6">
    <source>
        <dbReference type="ARBA" id="ARBA00022989"/>
    </source>
</evidence>
<evidence type="ECO:0000256" key="3">
    <source>
        <dbReference type="ARBA" id="ARBA00022568"/>
    </source>
</evidence>
<keyword evidence="7 9" id="KW-0406">Ion transport</keyword>
<dbReference type="InParanoid" id="A9B165"/>
<feature type="transmembrane region" description="Helical" evidence="9">
    <location>
        <begin position="349"/>
        <end position="369"/>
    </location>
</feature>
<dbReference type="STRING" id="316274.Haur_2705"/>
<dbReference type="HOGENOM" id="CLU_008721_2_1_0"/>
<evidence type="ECO:0000256" key="9">
    <source>
        <dbReference type="RuleBase" id="RU365028"/>
    </source>
</evidence>
<accession>A9B165</accession>
<keyword evidence="6 9" id="KW-1133">Transmembrane helix</keyword>
<evidence type="ECO:0000259" key="10">
    <source>
        <dbReference type="Pfam" id="PF01699"/>
    </source>
</evidence>
<evidence type="ECO:0000313" key="11">
    <source>
        <dbReference type="EMBL" id="ABX05343.1"/>
    </source>
</evidence>
<evidence type="ECO:0000256" key="8">
    <source>
        <dbReference type="ARBA" id="ARBA00023136"/>
    </source>
</evidence>
<dbReference type="GO" id="GO:0016020">
    <property type="term" value="C:membrane"/>
    <property type="evidence" value="ECO:0007669"/>
    <property type="project" value="InterPro"/>
</dbReference>
<feature type="transmembrane region" description="Helical" evidence="9">
    <location>
        <begin position="59"/>
        <end position="80"/>
    </location>
</feature>
<dbReference type="InterPro" id="IPR004713">
    <property type="entry name" value="CaH_exchang"/>
</dbReference>
<keyword evidence="5 9" id="KW-0106">Calcium</keyword>
<organism evidence="11 12">
    <name type="scientific">Herpetosiphon aurantiacus (strain ATCC 23779 / DSM 785 / 114-95)</name>
    <dbReference type="NCBI Taxonomy" id="316274"/>
    <lineage>
        <taxon>Bacteria</taxon>
        <taxon>Bacillati</taxon>
        <taxon>Chloroflexota</taxon>
        <taxon>Chloroflexia</taxon>
        <taxon>Herpetosiphonales</taxon>
        <taxon>Herpetosiphonaceae</taxon>
        <taxon>Herpetosiphon</taxon>
    </lineage>
</organism>
<evidence type="ECO:0000313" key="12">
    <source>
        <dbReference type="Proteomes" id="UP000000787"/>
    </source>
</evidence>
<dbReference type="InterPro" id="IPR044880">
    <property type="entry name" value="NCX_ion-bd_dom_sf"/>
</dbReference>
<dbReference type="Proteomes" id="UP000000787">
    <property type="component" value="Chromosome"/>
</dbReference>
<dbReference type="InterPro" id="IPR004837">
    <property type="entry name" value="NaCa_Exmemb"/>
</dbReference>
<dbReference type="eggNOG" id="COG0387">
    <property type="taxonomic scope" value="Bacteria"/>
</dbReference>
<dbReference type="NCBIfam" id="TIGR00378">
    <property type="entry name" value="cax"/>
    <property type="match status" value="1"/>
</dbReference>
<dbReference type="GO" id="GO:0006874">
    <property type="term" value="P:intracellular calcium ion homeostasis"/>
    <property type="evidence" value="ECO:0007669"/>
    <property type="project" value="TreeGrafter"/>
</dbReference>
<feature type="transmembrane region" description="Helical" evidence="9">
    <location>
        <begin position="223"/>
        <end position="246"/>
    </location>
</feature>
<keyword evidence="2 9" id="KW-0813">Transport</keyword>
<sequence length="370" mass="39841">MKLRWIHYMLLFVPLAVVAEFFLYNEMLIFVFSALALIPLAGFLGEATEELAIHTGPKIGGLLNATLGNAAELIITIVALKAGKFELVKASITGSIIGNLLLIIGFSFLLGGLKHGKQKFDRGLTGMSASLMTLAVIGLIIPTLFELFKEIADPNVALDVFKTQVDDPQLRAISIGVAAVLIIVYILSMIYILRDGDSGTISHTGFEETDEIESHKATMSIKAAVGILAVCTLAIVFMSEFLVGVVEPVARSLGVRELFLGIIFIPIVGNVAEHLVGVQAALKNKMDLSMTISLGSSTQIALFVAPLLVFISMLFDQQMTLFFSLFEVMVLGLSVIIATFVSMDGESNWLEGAMLLAVYIIVGIGFFFVG</sequence>
<comment type="caution">
    <text evidence="9">Lacks conserved residue(s) required for the propagation of feature annotation.</text>
</comment>
<reference evidence="11 12" key="1">
    <citation type="journal article" date="2011" name="Stand. Genomic Sci.">
        <title>Complete genome sequence of the filamentous gliding predatory bacterium Herpetosiphon aurantiacus type strain (114-95(T)).</title>
        <authorList>
            <person name="Kiss H."/>
            <person name="Nett M."/>
            <person name="Domin N."/>
            <person name="Martin K."/>
            <person name="Maresca J.A."/>
            <person name="Copeland A."/>
            <person name="Lapidus A."/>
            <person name="Lucas S."/>
            <person name="Berry K.W."/>
            <person name="Glavina Del Rio T."/>
            <person name="Dalin E."/>
            <person name="Tice H."/>
            <person name="Pitluck S."/>
            <person name="Richardson P."/>
            <person name="Bruce D."/>
            <person name="Goodwin L."/>
            <person name="Han C."/>
            <person name="Detter J.C."/>
            <person name="Schmutz J."/>
            <person name="Brettin T."/>
            <person name="Land M."/>
            <person name="Hauser L."/>
            <person name="Kyrpides N.C."/>
            <person name="Ivanova N."/>
            <person name="Goker M."/>
            <person name="Woyke T."/>
            <person name="Klenk H.P."/>
            <person name="Bryant D.A."/>
        </authorList>
    </citation>
    <scope>NUCLEOTIDE SEQUENCE [LARGE SCALE GENOMIC DNA]</scope>
    <source>
        <strain evidence="12">ATCC 23779 / DSM 785 / 114-95</strain>
    </source>
</reference>
<keyword evidence="4 9" id="KW-0812">Transmembrane</keyword>
<dbReference type="FunCoup" id="A9B165">
    <property type="interactions" value="175"/>
</dbReference>
<feature type="transmembrane region" description="Helical" evidence="9">
    <location>
        <begin position="321"/>
        <end position="342"/>
    </location>
</feature>
<feature type="domain" description="Sodium/calcium exchanger membrane region" evidence="10">
    <location>
        <begin position="27"/>
        <end position="192"/>
    </location>
</feature>
<dbReference type="Pfam" id="PF01699">
    <property type="entry name" value="Na_Ca_ex"/>
    <property type="match status" value="2"/>
</dbReference>
<dbReference type="PANTHER" id="PTHR31503:SF22">
    <property type="entry name" value="VACUOLAR CALCIUM ION TRANSPORTER"/>
    <property type="match status" value="1"/>
</dbReference>
<dbReference type="Gene3D" id="1.20.1420.30">
    <property type="entry name" value="NCX, central ion-binding region"/>
    <property type="match status" value="1"/>
</dbReference>
<evidence type="ECO:0000256" key="2">
    <source>
        <dbReference type="ARBA" id="ARBA00022448"/>
    </source>
</evidence>
<dbReference type="PANTHER" id="PTHR31503">
    <property type="entry name" value="VACUOLAR CALCIUM ION TRANSPORTER"/>
    <property type="match status" value="1"/>
</dbReference>
<name>A9B165_HERA2</name>
<dbReference type="BioCyc" id="HAUR316274:GHYA-2736-MONOMER"/>
<keyword evidence="3 9" id="KW-0109">Calcium transport</keyword>
<dbReference type="InterPro" id="IPR004798">
    <property type="entry name" value="CAX-like"/>
</dbReference>
<dbReference type="GO" id="GO:0015369">
    <property type="term" value="F:calcium:proton antiporter activity"/>
    <property type="evidence" value="ECO:0007669"/>
    <property type="project" value="UniProtKB-UniRule"/>
</dbReference>
<protein>
    <recommendedName>
        <fullName evidence="9">Ca(2+)/H(+) antiporter</fullName>
    </recommendedName>
</protein>
<feature type="transmembrane region" description="Helical" evidence="9">
    <location>
        <begin position="92"/>
        <end position="112"/>
    </location>
</feature>
<dbReference type="GO" id="GO:0012505">
    <property type="term" value="C:endomembrane system"/>
    <property type="evidence" value="ECO:0007669"/>
    <property type="project" value="UniProtKB-SubCell"/>
</dbReference>
<evidence type="ECO:0000256" key="5">
    <source>
        <dbReference type="ARBA" id="ARBA00022837"/>
    </source>
</evidence>
<comment type="function">
    <text evidence="9">Ca(+)/H(+) antiporter that extrudes calcium in exchange for external protons.</text>
</comment>
<evidence type="ECO:0000256" key="7">
    <source>
        <dbReference type="ARBA" id="ARBA00023065"/>
    </source>
</evidence>
<dbReference type="AlphaFoldDB" id="A9B165"/>
<feature type="transmembrane region" description="Helical" evidence="9">
    <location>
        <begin position="294"/>
        <end position="315"/>
    </location>
</feature>
<keyword evidence="12" id="KW-1185">Reference proteome</keyword>
<gene>
    <name evidence="11" type="ordered locus">Haur_2705</name>
</gene>
<feature type="transmembrane region" description="Helical" evidence="9">
    <location>
        <begin position="258"/>
        <end position="282"/>
    </location>
</feature>